<feature type="transmembrane region" description="Helical" evidence="7">
    <location>
        <begin position="339"/>
        <end position="357"/>
    </location>
</feature>
<evidence type="ECO:0000256" key="4">
    <source>
        <dbReference type="ARBA" id="ARBA00022692"/>
    </source>
</evidence>
<evidence type="ECO:0000259" key="8">
    <source>
        <dbReference type="PROSITE" id="PS50850"/>
    </source>
</evidence>
<dbReference type="PANTHER" id="PTHR43045:SF1">
    <property type="entry name" value="SHIKIMATE TRANSPORTER"/>
    <property type="match status" value="1"/>
</dbReference>
<dbReference type="GO" id="GO:0005886">
    <property type="term" value="C:plasma membrane"/>
    <property type="evidence" value="ECO:0007669"/>
    <property type="project" value="UniProtKB-SubCell"/>
</dbReference>
<evidence type="ECO:0000256" key="7">
    <source>
        <dbReference type="SAM" id="Phobius"/>
    </source>
</evidence>
<evidence type="ECO:0000313" key="9">
    <source>
        <dbReference type="EMBL" id="KJV58041.1"/>
    </source>
</evidence>
<dbReference type="Proteomes" id="UP000033475">
    <property type="component" value="Unassembled WGS sequence"/>
</dbReference>
<sequence>MLGHEKEQKSLTRKQKEAIGLLSIGTFLEYFDLMLYVHMAVLLNNLFFPKADPDTAALYSAIAFCSTFVVRPVGALIFGWIGDNIGRKPTVVLTTIMMAFSCFIMANLQTHAEIGITATVVVTICRILQGLSSMGEVIGAELYVTEITKPPVQYPSVALIPTASTLGGMAALGVAAIVTGFGFNWRLAFWFGVIIALVGGIARTALRETPVFVDAKRRIKLNVEEAGYNSRFVDNNSIVKDKVNKKTIIALFCVGCTWPVCFYFVYIYCPNILKNILHLTSEQVINQNFIVSIVHLISYLILTFLSYYVYPLKILRVKLVIFTVFILICPYLLNNIHNSFDVLLIQLFVVLFGFTGVPARPLYYKHFPVFKRFTYPSFIYALSRAITHVISSFGMIYVIKYFENWGLLLLIPTAICFKWSIDHFEKLEIEAGNYP</sequence>
<dbReference type="EMBL" id="LANQ01000001">
    <property type="protein sequence ID" value="KJV58041.1"/>
    <property type="molecule type" value="Genomic_DNA"/>
</dbReference>
<feature type="transmembrane region" description="Helical" evidence="7">
    <location>
        <begin position="378"/>
        <end position="399"/>
    </location>
</feature>
<dbReference type="InterPro" id="IPR011701">
    <property type="entry name" value="MFS"/>
</dbReference>
<accession>A0A0F3MQT8</accession>
<feature type="transmembrane region" description="Helical" evidence="7">
    <location>
        <begin position="317"/>
        <end position="333"/>
    </location>
</feature>
<keyword evidence="5 7" id="KW-1133">Transmembrane helix</keyword>
<dbReference type="RefSeq" id="WP_011270774.1">
    <property type="nucleotide sequence ID" value="NZ_LANQ01000001.1"/>
</dbReference>
<keyword evidence="2" id="KW-0813">Transport</keyword>
<protein>
    <submittedName>
        <fullName evidence="9">Sugar (And other) transporter family protein</fullName>
    </submittedName>
</protein>
<feature type="transmembrane region" description="Helical" evidence="7">
    <location>
        <begin position="56"/>
        <end position="78"/>
    </location>
</feature>
<evidence type="ECO:0000313" key="10">
    <source>
        <dbReference type="Proteomes" id="UP000033475"/>
    </source>
</evidence>
<comment type="caution">
    <text evidence="9">The sequence shown here is derived from an EMBL/GenBank/DDBJ whole genome shotgun (WGS) entry which is preliminary data.</text>
</comment>
<keyword evidence="6 7" id="KW-0472">Membrane</keyword>
<keyword evidence="3" id="KW-1003">Cell membrane</keyword>
<feature type="transmembrane region" description="Helical" evidence="7">
    <location>
        <begin position="248"/>
        <end position="268"/>
    </location>
</feature>
<organism evidence="9 10">
    <name type="scientific">Rickettsia felis str. Pedreira</name>
    <dbReference type="NCBI Taxonomy" id="1359196"/>
    <lineage>
        <taxon>Bacteria</taxon>
        <taxon>Pseudomonadati</taxon>
        <taxon>Pseudomonadota</taxon>
        <taxon>Alphaproteobacteria</taxon>
        <taxon>Rickettsiales</taxon>
        <taxon>Rickettsiaceae</taxon>
        <taxon>Rickettsieae</taxon>
        <taxon>Rickettsia</taxon>
        <taxon>spotted fever group</taxon>
    </lineage>
</organism>
<comment type="subcellular location">
    <subcellularLocation>
        <location evidence="1">Cell inner membrane</location>
        <topology evidence="1">Multi-pass membrane protein</topology>
    </subcellularLocation>
</comment>
<dbReference type="GO" id="GO:0022857">
    <property type="term" value="F:transmembrane transporter activity"/>
    <property type="evidence" value="ECO:0007669"/>
    <property type="project" value="InterPro"/>
</dbReference>
<feature type="domain" description="Major facilitator superfamily (MFS) profile" evidence="8">
    <location>
        <begin position="18"/>
        <end position="435"/>
    </location>
</feature>
<name>A0A0F3MQT8_RICFI</name>
<evidence type="ECO:0000256" key="6">
    <source>
        <dbReference type="ARBA" id="ARBA00023136"/>
    </source>
</evidence>
<evidence type="ECO:0000256" key="1">
    <source>
        <dbReference type="ARBA" id="ARBA00004429"/>
    </source>
</evidence>
<evidence type="ECO:0000256" key="3">
    <source>
        <dbReference type="ARBA" id="ARBA00022475"/>
    </source>
</evidence>
<feature type="transmembrane region" description="Helical" evidence="7">
    <location>
        <begin position="288"/>
        <end position="310"/>
    </location>
</feature>
<dbReference type="InterPro" id="IPR036259">
    <property type="entry name" value="MFS_trans_sf"/>
</dbReference>
<dbReference type="Pfam" id="PF07690">
    <property type="entry name" value="MFS_1"/>
    <property type="match status" value="1"/>
</dbReference>
<feature type="transmembrane region" description="Helical" evidence="7">
    <location>
        <begin position="187"/>
        <end position="206"/>
    </location>
</feature>
<dbReference type="PROSITE" id="PS50850">
    <property type="entry name" value="MFS"/>
    <property type="match status" value="1"/>
</dbReference>
<evidence type="ECO:0000256" key="5">
    <source>
        <dbReference type="ARBA" id="ARBA00022989"/>
    </source>
</evidence>
<gene>
    <name evidence="9" type="ORF">RFEPED_0412</name>
</gene>
<reference evidence="9 10" key="1">
    <citation type="submission" date="2015-01" db="EMBL/GenBank/DDBJ databases">
        <title>Genome Sequencing of Rickettsiales.</title>
        <authorList>
            <person name="Daugherty S.C."/>
            <person name="Su Q."/>
            <person name="Abolude K."/>
            <person name="Beier-Sexton M."/>
            <person name="Carlyon J.A."/>
            <person name="Carter R."/>
            <person name="Day N.P."/>
            <person name="Dumler S.J."/>
            <person name="Dyachenko V."/>
            <person name="Godinez A."/>
            <person name="Kurtti T.J."/>
            <person name="Lichay M."/>
            <person name="Mullins K.E."/>
            <person name="Ott S."/>
            <person name="Pappas-Brown V."/>
            <person name="Paris D.H."/>
            <person name="Patel P."/>
            <person name="Richards A.L."/>
            <person name="Sadzewicz L."/>
            <person name="Sears K."/>
            <person name="Seidman D."/>
            <person name="Sengamalay N."/>
            <person name="Stenos J."/>
            <person name="Tallon L.J."/>
            <person name="Vincent G."/>
            <person name="Fraser C.M."/>
            <person name="Munderloh U."/>
            <person name="Dunning-Hotopp J.C."/>
        </authorList>
    </citation>
    <scope>NUCLEOTIDE SEQUENCE [LARGE SCALE GENOMIC DNA]</scope>
    <source>
        <strain evidence="9 10">Pedreira</strain>
    </source>
</reference>
<dbReference type="Gene3D" id="1.20.1250.20">
    <property type="entry name" value="MFS general substrate transporter like domains"/>
    <property type="match status" value="1"/>
</dbReference>
<dbReference type="PANTHER" id="PTHR43045">
    <property type="entry name" value="SHIKIMATE TRANSPORTER"/>
    <property type="match status" value="1"/>
</dbReference>
<dbReference type="AlphaFoldDB" id="A0A0F3MQT8"/>
<dbReference type="SUPFAM" id="SSF103473">
    <property type="entry name" value="MFS general substrate transporter"/>
    <property type="match status" value="1"/>
</dbReference>
<feature type="transmembrane region" description="Helical" evidence="7">
    <location>
        <begin position="156"/>
        <end position="181"/>
    </location>
</feature>
<evidence type="ECO:0000256" key="2">
    <source>
        <dbReference type="ARBA" id="ARBA00022448"/>
    </source>
</evidence>
<dbReference type="InterPro" id="IPR020846">
    <property type="entry name" value="MFS_dom"/>
</dbReference>
<proteinExistence type="predicted"/>
<keyword evidence="4 7" id="KW-0812">Transmembrane</keyword>
<feature type="transmembrane region" description="Helical" evidence="7">
    <location>
        <begin position="21"/>
        <end position="44"/>
    </location>
</feature>